<dbReference type="SMR" id="A0A1G4IGC2"/>
<proteinExistence type="inferred from homology"/>
<dbReference type="PROSITE" id="PS51354">
    <property type="entry name" value="GLUTAREDOXIN_2"/>
    <property type="match status" value="1"/>
</dbReference>
<protein>
    <submittedName>
        <fullName evidence="7">Glutaredoxin, putative</fullName>
    </submittedName>
</protein>
<dbReference type="InterPro" id="IPR011767">
    <property type="entry name" value="GLR_AS"/>
</dbReference>
<dbReference type="GO" id="GO:0005739">
    <property type="term" value="C:mitochondrion"/>
    <property type="evidence" value="ECO:0007669"/>
    <property type="project" value="TreeGrafter"/>
</dbReference>
<comment type="similarity">
    <text evidence="1">Belongs to the glutaredoxin family.</text>
</comment>
<evidence type="ECO:0000259" key="6">
    <source>
        <dbReference type="Pfam" id="PF00462"/>
    </source>
</evidence>
<reference evidence="7" key="1">
    <citation type="submission" date="2016-09" db="EMBL/GenBank/DDBJ databases">
        <authorList>
            <person name="Hebert L."/>
            <person name="Moumen B."/>
        </authorList>
    </citation>
    <scope>NUCLEOTIDE SEQUENCE [LARGE SCALE GENOMIC DNA]</scope>
    <source>
        <strain evidence="7">OVI</strain>
    </source>
</reference>
<comment type="caution">
    <text evidence="7">The sequence shown here is derived from an EMBL/GenBank/DDBJ whole genome shotgun (WGS) entry which is preliminary data.</text>
</comment>
<keyword evidence="5" id="KW-0676">Redox-active center</keyword>
<dbReference type="PROSITE" id="PS00195">
    <property type="entry name" value="GLUTAREDOXIN_1"/>
    <property type="match status" value="1"/>
</dbReference>
<dbReference type="InterPro" id="IPR014025">
    <property type="entry name" value="Glutaredoxin_subgr"/>
</dbReference>
<dbReference type="CDD" id="cd03419">
    <property type="entry name" value="GRX_GRXh_1_2_like"/>
    <property type="match status" value="1"/>
</dbReference>
<evidence type="ECO:0000256" key="4">
    <source>
        <dbReference type="ARBA" id="ARBA00023157"/>
    </source>
</evidence>
<keyword evidence="8" id="KW-1185">Reference proteome</keyword>
<accession>A0A1G4IGC2</accession>
<organism evidence="7 8">
    <name type="scientific">Trypanosoma equiperdum</name>
    <dbReference type="NCBI Taxonomy" id="5694"/>
    <lineage>
        <taxon>Eukaryota</taxon>
        <taxon>Discoba</taxon>
        <taxon>Euglenozoa</taxon>
        <taxon>Kinetoplastea</taxon>
        <taxon>Metakinetoplastina</taxon>
        <taxon>Trypanosomatida</taxon>
        <taxon>Trypanosomatidae</taxon>
        <taxon>Trypanosoma</taxon>
    </lineage>
</organism>
<evidence type="ECO:0000256" key="5">
    <source>
        <dbReference type="ARBA" id="ARBA00023284"/>
    </source>
</evidence>
<gene>
    <name evidence="7" type="ORF">TEOVI_000293600</name>
</gene>
<dbReference type="Pfam" id="PF00462">
    <property type="entry name" value="Glutaredoxin"/>
    <property type="match status" value="1"/>
</dbReference>
<feature type="domain" description="Glutaredoxin" evidence="6">
    <location>
        <begin position="13"/>
        <end position="75"/>
    </location>
</feature>
<dbReference type="PRINTS" id="PR00160">
    <property type="entry name" value="GLUTAREDOXIN"/>
</dbReference>
<dbReference type="Proteomes" id="UP000195570">
    <property type="component" value="Unassembled WGS sequence"/>
</dbReference>
<dbReference type="VEuPathDB" id="TriTrypDB:TEOVI_000293600"/>
<dbReference type="PANTHER" id="PTHR46679">
    <property type="match status" value="1"/>
</dbReference>
<dbReference type="EMBL" id="CZPT02001622">
    <property type="protein sequence ID" value="SCU71355.1"/>
    <property type="molecule type" value="Genomic_DNA"/>
</dbReference>
<dbReference type="AlphaFoldDB" id="A0A1G4IGC2"/>
<keyword evidence="3" id="KW-0249">Electron transport</keyword>
<dbReference type="InterPro" id="IPR002109">
    <property type="entry name" value="Glutaredoxin"/>
</dbReference>
<dbReference type="FunFam" id="3.40.30.10:FF:000384">
    <property type="entry name" value="Glutaredoxin, putative"/>
    <property type="match status" value="1"/>
</dbReference>
<keyword evidence="2" id="KW-0813">Transport</keyword>
<evidence type="ECO:0000313" key="8">
    <source>
        <dbReference type="Proteomes" id="UP000195570"/>
    </source>
</evidence>
<evidence type="ECO:0000256" key="2">
    <source>
        <dbReference type="ARBA" id="ARBA00022448"/>
    </source>
</evidence>
<dbReference type="SUPFAM" id="SSF52833">
    <property type="entry name" value="Thioredoxin-like"/>
    <property type="match status" value="1"/>
</dbReference>
<dbReference type="InterPro" id="IPR036249">
    <property type="entry name" value="Thioredoxin-like_sf"/>
</dbReference>
<dbReference type="PANTHER" id="PTHR46679:SF1">
    <property type="entry name" value="GLUTAREDOXIN-2, MITOCHONDRIAL"/>
    <property type="match status" value="1"/>
</dbReference>
<dbReference type="GO" id="GO:0015035">
    <property type="term" value="F:protein-disulfide reductase activity"/>
    <property type="evidence" value="ECO:0007669"/>
    <property type="project" value="TreeGrafter"/>
</dbReference>
<sequence>MPSIASMIKGNKVVVFSWVTCPYCVRAEKLLHARTKDITVHYVDKMSEGEQLRGEIYQAYKHETVPAIFINGNFIGGCSDLEALDKEGKLDGLLS</sequence>
<keyword evidence="4" id="KW-1015">Disulfide bond</keyword>
<dbReference type="Gene3D" id="3.40.30.10">
    <property type="entry name" value="Glutaredoxin"/>
    <property type="match status" value="1"/>
</dbReference>
<dbReference type="GeneID" id="92376876"/>
<name>A0A1G4IGC2_TRYEQ</name>
<evidence type="ECO:0000256" key="1">
    <source>
        <dbReference type="ARBA" id="ARBA00007787"/>
    </source>
</evidence>
<evidence type="ECO:0000313" key="7">
    <source>
        <dbReference type="EMBL" id="SCU71355.1"/>
    </source>
</evidence>
<evidence type="ECO:0000256" key="3">
    <source>
        <dbReference type="ARBA" id="ARBA00022982"/>
    </source>
</evidence>
<dbReference type="RefSeq" id="XP_067082029.1">
    <property type="nucleotide sequence ID" value="XM_067225928.1"/>
</dbReference>